<reference evidence="3" key="1">
    <citation type="submission" date="2019-06" db="EMBL/GenBank/DDBJ databases">
        <title>The complete genome of Emcibacter congregatus ZYLT.</title>
        <authorList>
            <person name="Zhao Z."/>
        </authorList>
    </citation>
    <scope>NUCLEOTIDE SEQUENCE [LARGE SCALE GENOMIC DNA]</scope>
    <source>
        <strain evidence="3">MCCC 1A06723</strain>
    </source>
</reference>
<organism evidence="2 3">
    <name type="scientific">Emcibacter nanhaiensis</name>
    <dbReference type="NCBI Taxonomy" id="1505037"/>
    <lineage>
        <taxon>Bacteria</taxon>
        <taxon>Pseudomonadati</taxon>
        <taxon>Pseudomonadota</taxon>
        <taxon>Alphaproteobacteria</taxon>
        <taxon>Emcibacterales</taxon>
        <taxon>Emcibacteraceae</taxon>
        <taxon>Emcibacter</taxon>
    </lineage>
</organism>
<dbReference type="Pfam" id="PF08238">
    <property type="entry name" value="Sel1"/>
    <property type="match status" value="2"/>
</dbReference>
<keyword evidence="1" id="KW-0732">Signal</keyword>
<dbReference type="AlphaFoldDB" id="A0A501PCA0"/>
<dbReference type="InterPro" id="IPR006597">
    <property type="entry name" value="Sel1-like"/>
</dbReference>
<comment type="caution">
    <text evidence="2">The sequence shown here is derived from an EMBL/GenBank/DDBJ whole genome shotgun (WGS) entry which is preliminary data.</text>
</comment>
<dbReference type="PANTHER" id="PTHR11102:SF160">
    <property type="entry name" value="ERAD-ASSOCIATED E3 UBIQUITIN-PROTEIN LIGASE COMPONENT HRD3"/>
    <property type="match status" value="1"/>
</dbReference>
<dbReference type="Gene3D" id="1.25.40.10">
    <property type="entry name" value="Tetratricopeptide repeat domain"/>
    <property type="match status" value="1"/>
</dbReference>
<proteinExistence type="predicted"/>
<sequence length="395" mass="43622">MFRVFLPLFAVLFPLSLSLTAARADQAAGDAAWAAGDYAAARDEYSRLFQRDGNWAVAGRLAEIYLKGLAGEPDEQKGAFYLERAAMLGDRDAQQGIGEMYTQGRGVNRDYRAAARWYYEAALQGVTEAQKELALLYMSGRMIESTSGFGVMWADIARRNGVKGGDYLVTLAKHGTPPENIEAGLQLADDWFDFIKNGREDEESFTYHAPVEGPLNDSRFAPYMMYRPIPTALLPRYQLGCVSIDELSSRDIPPTIYAAAAACAQQGNYEQAANLRLLAEAYSIFDAQRVADKTAVAGIDVLQMDMMAALSPEVVREFTDYSKKIGWGSDEHRAFCSSLTLIGPPGYTPRYLVLFGLQAIRDPEADGLVANFDANATWQTIVTHYCRDLARATEQ</sequence>
<dbReference type="PANTHER" id="PTHR11102">
    <property type="entry name" value="SEL-1-LIKE PROTEIN"/>
    <property type="match status" value="1"/>
</dbReference>
<evidence type="ECO:0000313" key="2">
    <source>
        <dbReference type="EMBL" id="TPD57701.1"/>
    </source>
</evidence>
<dbReference type="InterPro" id="IPR050767">
    <property type="entry name" value="Sel1_AlgK"/>
</dbReference>
<gene>
    <name evidence="2" type="ORF">FIV46_16485</name>
</gene>
<protein>
    <submittedName>
        <fullName evidence="2">Sel1 repeat family protein</fullName>
    </submittedName>
</protein>
<dbReference type="SMART" id="SM00671">
    <property type="entry name" value="SEL1"/>
    <property type="match status" value="3"/>
</dbReference>
<feature type="chain" id="PRO_5021314350" evidence="1">
    <location>
        <begin position="22"/>
        <end position="395"/>
    </location>
</feature>
<dbReference type="OrthoDB" id="5339269at2"/>
<dbReference type="RefSeq" id="WP_139942016.1">
    <property type="nucleotide sequence ID" value="NZ_JBHSYP010000005.1"/>
</dbReference>
<dbReference type="Proteomes" id="UP000319148">
    <property type="component" value="Unassembled WGS sequence"/>
</dbReference>
<evidence type="ECO:0000313" key="3">
    <source>
        <dbReference type="Proteomes" id="UP000319148"/>
    </source>
</evidence>
<name>A0A501PCA0_9PROT</name>
<keyword evidence="3" id="KW-1185">Reference proteome</keyword>
<dbReference type="EMBL" id="VFIY01000018">
    <property type="protein sequence ID" value="TPD57701.1"/>
    <property type="molecule type" value="Genomic_DNA"/>
</dbReference>
<dbReference type="SUPFAM" id="SSF81901">
    <property type="entry name" value="HCP-like"/>
    <property type="match status" value="1"/>
</dbReference>
<accession>A0A501PCA0</accession>
<feature type="signal peptide" evidence="1">
    <location>
        <begin position="1"/>
        <end position="21"/>
    </location>
</feature>
<dbReference type="InterPro" id="IPR011990">
    <property type="entry name" value="TPR-like_helical_dom_sf"/>
</dbReference>
<evidence type="ECO:0000256" key="1">
    <source>
        <dbReference type="SAM" id="SignalP"/>
    </source>
</evidence>